<dbReference type="EMBL" id="JARK01001675">
    <property type="protein sequence ID" value="EYB83254.1"/>
    <property type="molecule type" value="Genomic_DNA"/>
</dbReference>
<sequence length="82" mass="8878">MQEIKASFPCVEGADECFAVGCACAPPRKPANGTFCTHSLRQTTHGDGVGWRVVLLKTRRGPGRDPGFSAVRSPFLVFFSHL</sequence>
<reference evidence="2" key="1">
    <citation type="journal article" date="2015" name="Nat. Genet.">
        <title>The genome and transcriptome of the zoonotic hookworm Ancylostoma ceylanicum identify infection-specific gene families.</title>
        <authorList>
            <person name="Schwarz E.M."/>
            <person name="Hu Y."/>
            <person name="Antoshechkin I."/>
            <person name="Miller M.M."/>
            <person name="Sternberg P.W."/>
            <person name="Aroian R.V."/>
        </authorList>
    </citation>
    <scope>NUCLEOTIDE SEQUENCE</scope>
    <source>
        <strain evidence="2">HY135</strain>
    </source>
</reference>
<proteinExistence type="predicted"/>
<dbReference type="Proteomes" id="UP000024635">
    <property type="component" value="Unassembled WGS sequence"/>
</dbReference>
<accession>A0A016RZ28</accession>
<keyword evidence="2" id="KW-1185">Reference proteome</keyword>
<evidence type="ECO:0000313" key="2">
    <source>
        <dbReference type="Proteomes" id="UP000024635"/>
    </source>
</evidence>
<protein>
    <submittedName>
        <fullName evidence="1">Uncharacterized protein</fullName>
    </submittedName>
</protein>
<name>A0A016RZ28_9BILA</name>
<organism evidence="1 2">
    <name type="scientific">Ancylostoma ceylanicum</name>
    <dbReference type="NCBI Taxonomy" id="53326"/>
    <lineage>
        <taxon>Eukaryota</taxon>
        <taxon>Metazoa</taxon>
        <taxon>Ecdysozoa</taxon>
        <taxon>Nematoda</taxon>
        <taxon>Chromadorea</taxon>
        <taxon>Rhabditida</taxon>
        <taxon>Rhabditina</taxon>
        <taxon>Rhabditomorpha</taxon>
        <taxon>Strongyloidea</taxon>
        <taxon>Ancylostomatidae</taxon>
        <taxon>Ancylostomatinae</taxon>
        <taxon>Ancylostoma</taxon>
    </lineage>
</organism>
<comment type="caution">
    <text evidence="1">The sequence shown here is derived from an EMBL/GenBank/DDBJ whole genome shotgun (WGS) entry which is preliminary data.</text>
</comment>
<evidence type="ECO:0000313" key="1">
    <source>
        <dbReference type="EMBL" id="EYB83254.1"/>
    </source>
</evidence>
<gene>
    <name evidence="1" type="primary">Acey_s0339.g2960</name>
    <name evidence="1" type="ORF">Y032_0339g2960</name>
</gene>
<dbReference type="AlphaFoldDB" id="A0A016RZ28"/>